<feature type="site" description="Could be important to modulate the pK values of the two catalytic cysteine residues" evidence="9">
    <location>
        <position position="159"/>
    </location>
</feature>
<comment type="subunit">
    <text evidence="9">Homodimer.</text>
</comment>
<dbReference type="GO" id="GO:0005829">
    <property type="term" value="C:cytosol"/>
    <property type="evidence" value="ECO:0007669"/>
    <property type="project" value="TreeGrafter"/>
</dbReference>
<comment type="function">
    <text evidence="9">Catalyzes the stereoinversion of LL-2,6-diaminopimelate (L,L-DAP) to meso-diaminopimelate (meso-DAP), a precursor of L-lysine and an essential component of the bacterial peptidoglycan.</text>
</comment>
<evidence type="ECO:0000313" key="11">
    <source>
        <dbReference type="EMBL" id="VFP79775.1"/>
    </source>
</evidence>
<keyword evidence="5 9" id="KW-0028">Amino-acid biosynthesis</keyword>
<evidence type="ECO:0000256" key="4">
    <source>
        <dbReference type="ARBA" id="ARBA00022490"/>
    </source>
</evidence>
<dbReference type="FunFam" id="3.10.310.10:FF:000001">
    <property type="entry name" value="Diaminopimelate epimerase"/>
    <property type="match status" value="1"/>
</dbReference>
<dbReference type="PROSITE" id="PS01326">
    <property type="entry name" value="DAP_EPIMERASE"/>
    <property type="match status" value="1"/>
</dbReference>
<dbReference type="NCBIfam" id="TIGR00652">
    <property type="entry name" value="DapF"/>
    <property type="match status" value="1"/>
</dbReference>
<organism evidence="11 12">
    <name type="scientific">Candidatus Erwinia haradaeae</name>
    <dbReference type="NCBI Taxonomy" id="1922217"/>
    <lineage>
        <taxon>Bacteria</taxon>
        <taxon>Pseudomonadati</taxon>
        <taxon>Pseudomonadota</taxon>
        <taxon>Gammaproteobacteria</taxon>
        <taxon>Enterobacterales</taxon>
        <taxon>Erwiniaceae</taxon>
        <taxon>Erwinia</taxon>
    </lineage>
</organism>
<protein>
    <recommendedName>
        <fullName evidence="3 9">Diaminopimelate epimerase</fullName>
        <shortName evidence="9">DAP epimerase</shortName>
        <ecNumber evidence="3 9">5.1.1.7</ecNumber>
    </recommendedName>
    <alternativeName>
        <fullName evidence="9">PLP-independent amino acid racemase</fullName>
    </alternativeName>
</protein>
<gene>
    <name evidence="9 11" type="primary">dapF</name>
    <name evidence="11" type="ORF">ERCICUMA2628_315</name>
</gene>
<dbReference type="InterPro" id="IPR001653">
    <property type="entry name" value="DAP_epimerase_DapF"/>
</dbReference>
<comment type="pathway">
    <text evidence="1 9">Amino-acid biosynthesis; L-lysine biosynthesis via DAP pathway; DL-2,6-diaminopimelate from LL-2,6-diaminopimelate: step 1/1.</text>
</comment>
<dbReference type="AlphaFoldDB" id="A0A451D2A8"/>
<evidence type="ECO:0000256" key="1">
    <source>
        <dbReference type="ARBA" id="ARBA00005196"/>
    </source>
</evidence>
<dbReference type="HAMAP" id="MF_00197">
    <property type="entry name" value="DAP_epimerase"/>
    <property type="match status" value="1"/>
</dbReference>
<feature type="binding site" evidence="9">
    <location>
        <position position="64"/>
    </location>
    <ligand>
        <name>substrate</name>
    </ligand>
</feature>
<feature type="binding site" evidence="9">
    <location>
        <position position="11"/>
    </location>
    <ligand>
        <name>substrate</name>
    </ligand>
</feature>
<evidence type="ECO:0000256" key="9">
    <source>
        <dbReference type="HAMAP-Rule" id="MF_00197"/>
    </source>
</evidence>
<dbReference type="RefSeq" id="WP_157993535.1">
    <property type="nucleotide sequence ID" value="NZ_LR217703.1"/>
</dbReference>
<dbReference type="Gene3D" id="3.10.310.10">
    <property type="entry name" value="Diaminopimelate Epimerase, Chain A, domain 1"/>
    <property type="match status" value="2"/>
</dbReference>
<dbReference type="EC" id="5.1.1.7" evidence="3 9"/>
<dbReference type="PANTHER" id="PTHR31689">
    <property type="entry name" value="DIAMINOPIMELATE EPIMERASE, CHLOROPLASTIC"/>
    <property type="match status" value="1"/>
</dbReference>
<dbReference type="SUPFAM" id="SSF54506">
    <property type="entry name" value="Diaminopimelate epimerase-like"/>
    <property type="match status" value="1"/>
</dbReference>
<accession>A0A451D2A8</accession>
<dbReference type="Proteomes" id="UP000294412">
    <property type="component" value="Chromosome"/>
</dbReference>
<reference evidence="11 12" key="1">
    <citation type="submission" date="2019-02" db="EMBL/GenBank/DDBJ databases">
        <authorList>
            <person name="Manzano-Marin A."/>
            <person name="Manzano-Marin A."/>
        </authorList>
    </citation>
    <scope>NUCLEOTIDE SEQUENCE [LARGE SCALE GENOMIC DNA]</scope>
    <source>
        <strain evidence="11 12">ErCicuneomaculata</strain>
    </source>
</reference>
<evidence type="ECO:0000256" key="5">
    <source>
        <dbReference type="ARBA" id="ARBA00022605"/>
    </source>
</evidence>
<keyword evidence="7 9" id="KW-0413">Isomerase</keyword>
<evidence type="ECO:0000256" key="8">
    <source>
        <dbReference type="ARBA" id="ARBA00051712"/>
    </source>
</evidence>
<feature type="binding site" evidence="9">
    <location>
        <position position="157"/>
    </location>
    <ligand>
        <name>substrate</name>
    </ligand>
</feature>
<sequence length="276" mass="30487">MQFSKMHGLGNDFMVVDAITQDISLSLDLIRRLSDRNFGVGFDQLLIIEPPYDPDFDFHYRIFNADGSEATQCGNGARCFARFVHLHGLTNKNNIIVSTKTGQIILHILPNDMVCVNMGEPNFLPEKVPFKSNTKNYMHVIYVAEQNITCGVVSIGNPHCVLQVNNIRKAEVKKIGPAIANHERFPEGANVGFMEILHSQHILLRVFERGIGETLSCGSGACAAVAIGIQRKILTNQVQVDLSGGSLNISWKGIGYPLYMIGPATHIYSGSIYLKK</sequence>
<evidence type="ECO:0000256" key="6">
    <source>
        <dbReference type="ARBA" id="ARBA00023154"/>
    </source>
</evidence>
<feature type="binding site" evidence="9">
    <location>
        <begin position="74"/>
        <end position="75"/>
    </location>
    <ligand>
        <name>substrate</name>
    </ligand>
</feature>
<feature type="site" description="Important for dimerization" evidence="9">
    <location>
        <position position="268"/>
    </location>
</feature>
<comment type="catalytic activity">
    <reaction evidence="8 9">
        <text>(2S,6S)-2,6-diaminopimelate = meso-2,6-diaminopimelate</text>
        <dbReference type="Rhea" id="RHEA:15393"/>
        <dbReference type="ChEBI" id="CHEBI:57609"/>
        <dbReference type="ChEBI" id="CHEBI:57791"/>
        <dbReference type="EC" id="5.1.1.7"/>
    </reaction>
</comment>
<evidence type="ECO:0000313" key="12">
    <source>
        <dbReference type="Proteomes" id="UP000294412"/>
    </source>
</evidence>
<dbReference type="PANTHER" id="PTHR31689:SF0">
    <property type="entry name" value="DIAMINOPIMELATE EPIMERASE"/>
    <property type="match status" value="1"/>
</dbReference>
<feature type="binding site" evidence="9">
    <location>
        <position position="44"/>
    </location>
    <ligand>
        <name>substrate</name>
    </ligand>
</feature>
<feature type="binding site" evidence="9">
    <location>
        <begin position="218"/>
        <end position="219"/>
    </location>
    <ligand>
        <name>substrate</name>
    </ligand>
</feature>
<keyword evidence="4 9" id="KW-0963">Cytoplasm</keyword>
<feature type="active site" description="Proton donor" evidence="9">
    <location>
        <position position="73"/>
    </location>
</feature>
<dbReference type="Pfam" id="PF01678">
    <property type="entry name" value="DAP_epimerase"/>
    <property type="match status" value="2"/>
</dbReference>
<dbReference type="OrthoDB" id="9805408at2"/>
<feature type="binding site" evidence="9">
    <location>
        <position position="190"/>
    </location>
    <ligand>
        <name>substrate</name>
    </ligand>
</feature>
<comment type="similarity">
    <text evidence="2 9">Belongs to the diaminopimelate epimerase family.</text>
</comment>
<dbReference type="GO" id="GO:0009089">
    <property type="term" value="P:lysine biosynthetic process via diaminopimelate"/>
    <property type="evidence" value="ECO:0007669"/>
    <property type="project" value="UniProtKB-UniRule"/>
</dbReference>
<feature type="binding site" evidence="9">
    <location>
        <begin position="208"/>
        <end position="209"/>
    </location>
    <ligand>
        <name>substrate</name>
    </ligand>
</feature>
<evidence type="ECO:0000256" key="10">
    <source>
        <dbReference type="PROSITE-ProRule" id="PRU10125"/>
    </source>
</evidence>
<dbReference type="GO" id="GO:0008837">
    <property type="term" value="F:diaminopimelate epimerase activity"/>
    <property type="evidence" value="ECO:0007669"/>
    <property type="project" value="UniProtKB-UniRule"/>
</dbReference>
<evidence type="ECO:0000256" key="3">
    <source>
        <dbReference type="ARBA" id="ARBA00013080"/>
    </source>
</evidence>
<evidence type="ECO:0000256" key="7">
    <source>
        <dbReference type="ARBA" id="ARBA00023235"/>
    </source>
</evidence>
<feature type="site" description="Could be important to modulate the pK values of the two catalytic cysteine residues" evidence="9">
    <location>
        <position position="208"/>
    </location>
</feature>
<name>A0A451D2A8_9GAMM</name>
<dbReference type="InterPro" id="IPR018510">
    <property type="entry name" value="DAP_epimerase_AS"/>
</dbReference>
<keyword evidence="6 9" id="KW-0457">Lysine biosynthesis</keyword>
<evidence type="ECO:0000256" key="2">
    <source>
        <dbReference type="ARBA" id="ARBA00010219"/>
    </source>
</evidence>
<dbReference type="EMBL" id="LR217703">
    <property type="protein sequence ID" value="VFP79775.1"/>
    <property type="molecule type" value="Genomic_DNA"/>
</dbReference>
<feature type="active site" evidence="10">
    <location>
        <position position="73"/>
    </location>
</feature>
<feature type="active site" description="Proton acceptor" evidence="9">
    <location>
        <position position="217"/>
    </location>
</feature>
<dbReference type="UniPathway" id="UPA00034">
    <property type="reaction ID" value="UER00025"/>
</dbReference>
<comment type="subcellular location">
    <subcellularLocation>
        <location evidence="9">Cytoplasm</location>
    </subcellularLocation>
</comment>
<proteinExistence type="inferred from homology"/>